<evidence type="ECO:0000259" key="5">
    <source>
        <dbReference type="PROSITE" id="PS50987"/>
    </source>
</evidence>
<keyword evidence="1" id="KW-0805">Transcription regulation</keyword>
<dbReference type="InterPro" id="IPR051011">
    <property type="entry name" value="Metal_resp_trans_reg"/>
</dbReference>
<keyword evidence="3" id="KW-0804">Transcription</keyword>
<dbReference type="PROSITE" id="PS00846">
    <property type="entry name" value="HTH_ARSR_1"/>
    <property type="match status" value="1"/>
</dbReference>
<dbReference type="EMBL" id="JABGBW010000001">
    <property type="protein sequence ID" value="MBC2575603.1"/>
    <property type="molecule type" value="Genomic_DNA"/>
</dbReference>
<dbReference type="PRINTS" id="PR00778">
    <property type="entry name" value="HTHARSR"/>
</dbReference>
<protein>
    <submittedName>
        <fullName evidence="6">Winged helix-turn-helix transcriptional regulator</fullName>
    </submittedName>
</protein>
<evidence type="ECO:0000256" key="4">
    <source>
        <dbReference type="ARBA" id="ARBA00043263"/>
    </source>
</evidence>
<dbReference type="PROSITE" id="PS50987">
    <property type="entry name" value="HTH_ARSR_2"/>
    <property type="match status" value="1"/>
</dbReference>
<evidence type="ECO:0000256" key="3">
    <source>
        <dbReference type="ARBA" id="ARBA00023163"/>
    </source>
</evidence>
<dbReference type="InterPro" id="IPR011991">
    <property type="entry name" value="ArsR-like_HTH"/>
</dbReference>
<dbReference type="SUPFAM" id="SSF46785">
    <property type="entry name" value="Winged helix' DNA-binding domain"/>
    <property type="match status" value="1"/>
</dbReference>
<dbReference type="InterPro" id="IPR018334">
    <property type="entry name" value="ArsR_HTH"/>
</dbReference>
<sequence length="134" mass="15542">MVDNLDFNKTKCLTDDKIEVCESDCINEKLVDKMKENLPSSEMLEDLSELFKVLGDATRIKIIYAISENEMCVCDIAEFLGMTQSAISHQLRVLKRARLVKFRKEGKTVYYSLDDEHINTIFDCGLTHIKEMYY</sequence>
<keyword evidence="2" id="KW-0238">DNA-binding</keyword>
<organism evidence="6 7">
    <name type="scientific">Peptostreptococcus canis</name>
    <dbReference type="NCBI Taxonomy" id="1159213"/>
    <lineage>
        <taxon>Bacteria</taxon>
        <taxon>Bacillati</taxon>
        <taxon>Bacillota</taxon>
        <taxon>Clostridia</taxon>
        <taxon>Peptostreptococcales</taxon>
        <taxon>Peptostreptococcaceae</taxon>
        <taxon>Peptostreptococcus</taxon>
    </lineage>
</organism>
<dbReference type="PANTHER" id="PTHR43132:SF6">
    <property type="entry name" value="HTH-TYPE TRANSCRIPTIONAL REPRESSOR CZRA"/>
    <property type="match status" value="1"/>
</dbReference>
<dbReference type="SMART" id="SM00418">
    <property type="entry name" value="HTH_ARSR"/>
    <property type="match status" value="1"/>
</dbReference>
<dbReference type="InterPro" id="IPR001845">
    <property type="entry name" value="HTH_ArsR_DNA-bd_dom"/>
</dbReference>
<dbReference type="InterPro" id="IPR036390">
    <property type="entry name" value="WH_DNA-bd_sf"/>
</dbReference>
<gene>
    <name evidence="6" type="ORF">HLB29_02785</name>
</gene>
<accession>A0ABR6TK43</accession>
<dbReference type="Gene3D" id="1.10.10.10">
    <property type="entry name" value="Winged helix-like DNA-binding domain superfamily/Winged helix DNA-binding domain"/>
    <property type="match status" value="1"/>
</dbReference>
<reference evidence="6 7" key="1">
    <citation type="submission" date="2020-05" db="EMBL/GenBank/DDBJ databases">
        <title>Draft genome of xy-202 and genomic insight in genome of the genus Peptostreptococcus.</title>
        <authorList>
            <person name="Zhang Z."/>
        </authorList>
    </citation>
    <scope>NUCLEOTIDE SEQUENCE [LARGE SCALE GENOMIC DNA]</scope>
    <source>
        <strain evidence="6 7">DSM 27025</strain>
    </source>
</reference>
<feature type="domain" description="HTH arsR-type" evidence="5">
    <location>
        <begin position="39"/>
        <end position="133"/>
    </location>
</feature>
<comment type="caution">
    <text evidence="6">The sequence shown here is derived from an EMBL/GenBank/DDBJ whole genome shotgun (WGS) entry which is preliminary data.</text>
</comment>
<dbReference type="NCBIfam" id="NF033788">
    <property type="entry name" value="HTH_metalloreg"/>
    <property type="match status" value="1"/>
</dbReference>
<evidence type="ECO:0000313" key="7">
    <source>
        <dbReference type="Proteomes" id="UP000713904"/>
    </source>
</evidence>
<dbReference type="Pfam" id="PF01022">
    <property type="entry name" value="HTH_5"/>
    <property type="match status" value="1"/>
</dbReference>
<evidence type="ECO:0000256" key="1">
    <source>
        <dbReference type="ARBA" id="ARBA00023015"/>
    </source>
</evidence>
<dbReference type="Proteomes" id="UP000713904">
    <property type="component" value="Unassembled WGS sequence"/>
</dbReference>
<evidence type="ECO:0000256" key="2">
    <source>
        <dbReference type="ARBA" id="ARBA00023125"/>
    </source>
</evidence>
<proteinExistence type="predicted"/>
<dbReference type="CDD" id="cd00090">
    <property type="entry name" value="HTH_ARSR"/>
    <property type="match status" value="1"/>
</dbReference>
<dbReference type="InterPro" id="IPR036388">
    <property type="entry name" value="WH-like_DNA-bd_sf"/>
</dbReference>
<keyword evidence="7" id="KW-1185">Reference proteome</keyword>
<dbReference type="PANTHER" id="PTHR43132">
    <property type="entry name" value="ARSENICAL RESISTANCE OPERON REPRESSOR ARSR-RELATED"/>
    <property type="match status" value="1"/>
</dbReference>
<keyword evidence="4" id="KW-0105">Cadmium resistance</keyword>
<name>A0ABR6TK43_9FIRM</name>
<evidence type="ECO:0000313" key="6">
    <source>
        <dbReference type="EMBL" id="MBC2575603.1"/>
    </source>
</evidence>